<dbReference type="RefSeq" id="WP_296941250.1">
    <property type="nucleotide sequence ID" value="NZ_LT599032.1"/>
</dbReference>
<sequence length="159" mass="18536">MALEIERKFLVRGDFKQYAYAHEEIVQGYLSSVPERTVRIRIKGDKAYITIKGAGDESGMSRYEWEKEIPGEEARELIKLCEPGIIDKVRYYIRNGIRKFEVDEFYGENEGLIMAEIELADKEEGFDRPDWLGAEVTGDSRYYNSSLVKDPYSEWKNND</sequence>
<dbReference type="PANTHER" id="PTHR40114:SF1">
    <property type="entry name" value="SLR0698 PROTEIN"/>
    <property type="match status" value="1"/>
</dbReference>
<dbReference type="SMART" id="SM01118">
    <property type="entry name" value="CYTH"/>
    <property type="match status" value="1"/>
</dbReference>
<dbReference type="AlphaFoldDB" id="A0A212JL04"/>
<proteinExistence type="predicted"/>
<evidence type="ECO:0000313" key="3">
    <source>
        <dbReference type="EMBL" id="SBW00124.1"/>
    </source>
</evidence>
<gene>
    <name evidence="3" type="ORF">KL86DYS1_20110</name>
</gene>
<dbReference type="InterPro" id="IPR023577">
    <property type="entry name" value="CYTH_domain"/>
</dbReference>
<accession>A0A212JL04</accession>
<reference evidence="3" key="1">
    <citation type="submission" date="2016-04" db="EMBL/GenBank/DDBJ databases">
        <authorList>
            <person name="Evans L.H."/>
            <person name="Alamgir A."/>
            <person name="Owens N."/>
            <person name="Weber N.D."/>
            <person name="Virtaneva K."/>
            <person name="Barbian K."/>
            <person name="Babar A."/>
            <person name="Rosenke K."/>
        </authorList>
    </citation>
    <scope>NUCLEOTIDE SEQUENCE</scope>
    <source>
        <strain evidence="3">86-1</strain>
    </source>
</reference>
<dbReference type="InterPro" id="IPR012042">
    <property type="entry name" value="NeuTTM/CthTTM-like"/>
</dbReference>
<organism evidence="3">
    <name type="scientific">uncultured Dysgonomonas sp</name>
    <dbReference type="NCBI Taxonomy" id="206096"/>
    <lineage>
        <taxon>Bacteria</taxon>
        <taxon>Pseudomonadati</taxon>
        <taxon>Bacteroidota</taxon>
        <taxon>Bacteroidia</taxon>
        <taxon>Bacteroidales</taxon>
        <taxon>Dysgonomonadaceae</taxon>
        <taxon>Dysgonomonas</taxon>
        <taxon>environmental samples</taxon>
    </lineage>
</organism>
<dbReference type="PROSITE" id="PS51707">
    <property type="entry name" value="CYTH"/>
    <property type="match status" value="1"/>
</dbReference>
<dbReference type="SUPFAM" id="SSF55154">
    <property type="entry name" value="CYTH-like phosphatases"/>
    <property type="match status" value="1"/>
</dbReference>
<evidence type="ECO:0000256" key="1">
    <source>
        <dbReference type="PIRSR" id="PIRSR016487-1"/>
    </source>
</evidence>
<dbReference type="PANTHER" id="PTHR40114">
    <property type="entry name" value="SLR0698 PROTEIN"/>
    <property type="match status" value="1"/>
</dbReference>
<dbReference type="PIRSF" id="PIRSF016487">
    <property type="entry name" value="CYTH_UCP016487"/>
    <property type="match status" value="1"/>
</dbReference>
<evidence type="ECO:0000259" key="2">
    <source>
        <dbReference type="PROSITE" id="PS51707"/>
    </source>
</evidence>
<feature type="domain" description="CYTH" evidence="2">
    <location>
        <begin position="2"/>
        <end position="149"/>
    </location>
</feature>
<dbReference type="EMBL" id="FLUM01000002">
    <property type="protein sequence ID" value="SBW00124.1"/>
    <property type="molecule type" value="Genomic_DNA"/>
</dbReference>
<name>A0A212JL04_9BACT</name>
<dbReference type="CDD" id="cd07891">
    <property type="entry name" value="CYTH-like_CthTTM-like_1"/>
    <property type="match status" value="1"/>
</dbReference>
<dbReference type="InterPro" id="IPR033469">
    <property type="entry name" value="CYTH-like_dom_sf"/>
</dbReference>
<dbReference type="Gene3D" id="2.40.320.10">
    <property type="entry name" value="Hypothetical Protein Pfu-838710-001"/>
    <property type="match status" value="1"/>
</dbReference>
<feature type="active site" description="Proton acceptor" evidence="1">
    <location>
        <position position="29"/>
    </location>
</feature>
<protein>
    <submittedName>
        <fullName evidence="3">Adenylate cyclase</fullName>
    </submittedName>
</protein>
<dbReference type="Pfam" id="PF01928">
    <property type="entry name" value="CYTH"/>
    <property type="match status" value="1"/>
</dbReference>